<name>A0AAD1DPM5_CHRNA</name>
<sequence>MKKIRDIIERHVLKADQKWKALPTVQQRLMTKLFFGCYVVLTVAVLVSIAISTGNKNNTISISHITTFSDRVDVGNTANDNRTNAPIKR</sequence>
<dbReference type="RefSeq" id="WP_051880051.1">
    <property type="nucleotide sequence ID" value="NZ_CP033923.1"/>
</dbReference>
<evidence type="ECO:0000313" key="3">
    <source>
        <dbReference type="Proteomes" id="UP000278288"/>
    </source>
</evidence>
<keyword evidence="1" id="KW-1133">Transmembrane helix</keyword>
<organism evidence="2 3">
    <name type="scientific">Chryseobacterium nakagawai</name>
    <dbReference type="NCBI Taxonomy" id="1241982"/>
    <lineage>
        <taxon>Bacteria</taxon>
        <taxon>Pseudomonadati</taxon>
        <taxon>Bacteroidota</taxon>
        <taxon>Flavobacteriia</taxon>
        <taxon>Flavobacteriales</taxon>
        <taxon>Weeksellaceae</taxon>
        <taxon>Chryseobacterium group</taxon>
        <taxon>Chryseobacterium</taxon>
    </lineage>
</organism>
<reference evidence="2 3" key="1">
    <citation type="submission" date="2018-11" db="EMBL/GenBank/DDBJ databases">
        <title>Proposal to divide the Flavobacteriaceae and reorganize its genera based on Amino Acid Identity values calculated from whole genome sequences.</title>
        <authorList>
            <person name="Nicholson A.C."/>
            <person name="Gulvik C.A."/>
            <person name="Whitney A.M."/>
            <person name="Humrighouse B.W."/>
            <person name="Bell M."/>
            <person name="Holmes B."/>
            <person name="Steigerwalt A.G."/>
            <person name="Villarma A."/>
            <person name="Sheth M."/>
            <person name="Batra D."/>
            <person name="Pryor J."/>
            <person name="Bernardet J.-F."/>
            <person name="Hugo C."/>
            <person name="Kampfer P."/>
            <person name="Newman J."/>
            <person name="McQuiston J.R."/>
        </authorList>
    </citation>
    <scope>NUCLEOTIDE SEQUENCE [LARGE SCALE GENOMIC DNA]</scope>
    <source>
        <strain evidence="2 3">G0041</strain>
    </source>
</reference>
<dbReference type="AlphaFoldDB" id="A0AAD1DPM5"/>
<dbReference type="Proteomes" id="UP000278288">
    <property type="component" value="Chromosome"/>
</dbReference>
<dbReference type="KEGG" id="cnk:EG343_03805"/>
<dbReference type="EMBL" id="CP033923">
    <property type="protein sequence ID" value="AZA89811.1"/>
    <property type="molecule type" value="Genomic_DNA"/>
</dbReference>
<gene>
    <name evidence="2" type="ORF">EG343_03805</name>
</gene>
<proteinExistence type="predicted"/>
<keyword evidence="3" id="KW-1185">Reference proteome</keyword>
<feature type="transmembrane region" description="Helical" evidence="1">
    <location>
        <begin position="33"/>
        <end position="51"/>
    </location>
</feature>
<protein>
    <recommendedName>
        <fullName evidence="4">Nitrogen regulatory IIA protein</fullName>
    </recommendedName>
</protein>
<keyword evidence="1" id="KW-0812">Transmembrane</keyword>
<accession>A0AAD1DPM5</accession>
<evidence type="ECO:0008006" key="4">
    <source>
        <dbReference type="Google" id="ProtNLM"/>
    </source>
</evidence>
<keyword evidence="1" id="KW-0472">Membrane</keyword>
<evidence type="ECO:0000256" key="1">
    <source>
        <dbReference type="SAM" id="Phobius"/>
    </source>
</evidence>
<evidence type="ECO:0000313" key="2">
    <source>
        <dbReference type="EMBL" id="AZA89811.1"/>
    </source>
</evidence>